<feature type="transmembrane region" description="Helical" evidence="8">
    <location>
        <begin position="655"/>
        <end position="673"/>
    </location>
</feature>
<name>A0A9E6SUF9_9ACTN</name>
<dbReference type="EMBL" id="WPCR01000001">
    <property type="protein sequence ID" value="NHM13447.1"/>
    <property type="molecule type" value="Genomic_DNA"/>
</dbReference>
<dbReference type="GO" id="GO:0005524">
    <property type="term" value="F:ATP binding"/>
    <property type="evidence" value="ECO:0007669"/>
    <property type="project" value="UniProtKB-KW"/>
</dbReference>
<dbReference type="Proteomes" id="UP000671910">
    <property type="component" value="Chromosome"/>
</dbReference>
<dbReference type="PROSITE" id="PS00108">
    <property type="entry name" value="PROTEIN_KINASE_ST"/>
    <property type="match status" value="1"/>
</dbReference>
<feature type="transmembrane region" description="Helical" evidence="8">
    <location>
        <begin position="494"/>
        <end position="515"/>
    </location>
</feature>
<feature type="transmembrane region" description="Helical" evidence="8">
    <location>
        <begin position="680"/>
        <end position="707"/>
    </location>
</feature>
<feature type="region of interest" description="Disordered" evidence="7">
    <location>
        <begin position="60"/>
        <end position="85"/>
    </location>
</feature>
<dbReference type="PANTHER" id="PTHR43289">
    <property type="entry name" value="MITOGEN-ACTIVATED PROTEIN KINASE KINASE KINASE 20-RELATED"/>
    <property type="match status" value="1"/>
</dbReference>
<dbReference type="RefSeq" id="WP_166338284.1">
    <property type="nucleotide sequence ID" value="NZ_CP072829.1"/>
</dbReference>
<protein>
    <recommendedName>
        <fullName evidence="1">non-specific serine/threonine protein kinase</fullName>
        <ecNumber evidence="1">2.7.11.1</ecNumber>
    </recommendedName>
</protein>
<keyword evidence="8" id="KW-1133">Transmembrane helix</keyword>
<evidence type="ECO:0000256" key="1">
    <source>
        <dbReference type="ARBA" id="ARBA00012513"/>
    </source>
</evidence>
<dbReference type="SUPFAM" id="SSF56112">
    <property type="entry name" value="Protein kinase-like (PK-like)"/>
    <property type="match status" value="1"/>
</dbReference>
<keyword evidence="6" id="KW-0067">ATP-binding</keyword>
<dbReference type="InterPro" id="IPR000719">
    <property type="entry name" value="Prot_kinase_dom"/>
</dbReference>
<keyword evidence="8" id="KW-0812">Transmembrane</keyword>
<evidence type="ECO:0000256" key="8">
    <source>
        <dbReference type="SAM" id="Phobius"/>
    </source>
</evidence>
<dbReference type="EMBL" id="CP072829">
    <property type="protein sequence ID" value="QTU84475.1"/>
    <property type="molecule type" value="Genomic_DNA"/>
</dbReference>
<evidence type="ECO:0000313" key="12">
    <source>
        <dbReference type="Proteomes" id="UP000636394"/>
    </source>
</evidence>
<keyword evidence="8" id="KW-0472">Membrane</keyword>
<dbReference type="Gene3D" id="1.10.510.10">
    <property type="entry name" value="Transferase(Phosphotransferase) domain 1"/>
    <property type="match status" value="1"/>
</dbReference>
<evidence type="ECO:0000256" key="5">
    <source>
        <dbReference type="ARBA" id="ARBA00022777"/>
    </source>
</evidence>
<dbReference type="PROSITE" id="PS50011">
    <property type="entry name" value="PROTEIN_KINASE_DOM"/>
    <property type="match status" value="1"/>
</dbReference>
<evidence type="ECO:0000256" key="7">
    <source>
        <dbReference type="SAM" id="MobiDB-lite"/>
    </source>
</evidence>
<feature type="transmembrane region" description="Helical" evidence="8">
    <location>
        <begin position="522"/>
        <end position="555"/>
    </location>
</feature>
<evidence type="ECO:0000259" key="9">
    <source>
        <dbReference type="PROSITE" id="PS50011"/>
    </source>
</evidence>
<reference evidence="10 12" key="1">
    <citation type="submission" date="2019-11" db="EMBL/GenBank/DDBJ databases">
        <title>Eggerthellaceae novel genus isolated from the rectal contents of marmort.</title>
        <authorList>
            <person name="Zhang G."/>
        </authorList>
    </citation>
    <scope>NUCLEOTIDE SEQUENCE [LARGE SCALE GENOMIC DNA]</scope>
    <source>
        <strain evidence="12">zg-886</strain>
        <strain evidence="10">Zg-886</strain>
    </source>
</reference>
<keyword evidence="3" id="KW-0808">Transferase</keyword>
<dbReference type="EC" id="2.7.11.1" evidence="1"/>
<evidence type="ECO:0000313" key="10">
    <source>
        <dbReference type="EMBL" id="NHM13447.1"/>
    </source>
</evidence>
<dbReference type="KEGG" id="ebz:J7S26_00635"/>
<sequence>MASDELILGRYQPLFEAGAGGFATVIVAFDVRIQRQVAIKIIELTDAQEARAALPGANAVSRDQDDGLPVRGNHVRRGGEAAGRKTAVLATAAPEDVPPWEDLPAAVQPTEEIPVAGLSAAERPTEDIPAVQPTEEIPPVEASPAAVMYTDDPASTMCLYPAPVGELVPAAGVTERLASEPADDPFSPAADVDPLLQAPLMTRLPGLDEARTAAMLDDPSIVTVYDFEVRDHRAYLIMEYVEGLTLAQFLERFDDDLTLPMIAAVFQGVARALEAAHARGVLHLDIKPDNVLINKKGQVKVSDFGLATLADASGLADPGGGTIGYMPLEQMRQHYVDARSDQWSLAALAYEMIAGENPFEADDLRTAEARIEQAELLLPSLCWEDLPPEADDALFRALSIPPEGRYESVNAFAEDFLPLLGSAKTGTRQIKALMEEGDEPVDATEPLSPAEPRLPLRQRVTPQHRRAAARVVGALGTGLLGLVASTTFAGVLGMAFDGVAVQAAGLLIGLAVGALTPRGGAAAGYLALSVAFIVAGAPAVGCVLLAVAAAWWWFVGREDDPSANGGLAAPLAGACWLAPVAPLAAGMIERPARAAATAAFSLVASVALGSCAPGAAGGVSATGAEVFAWPVVELALHGVPASAQAGATALVTTPAPWILGAGWVVAAGLFALLRNRPTRGFAIFGAIAATLVLLGAVAACAATAGVNAASGTLAAQVASTVASGALAVAFATLVNPEAPNAEYEIKAD</sequence>
<evidence type="ECO:0000313" key="11">
    <source>
        <dbReference type="EMBL" id="QTU84475.1"/>
    </source>
</evidence>
<keyword evidence="12" id="KW-1185">Reference proteome</keyword>
<evidence type="ECO:0000256" key="6">
    <source>
        <dbReference type="ARBA" id="ARBA00022840"/>
    </source>
</evidence>
<dbReference type="InterPro" id="IPR008271">
    <property type="entry name" value="Ser/Thr_kinase_AS"/>
</dbReference>
<feature type="transmembrane region" description="Helical" evidence="8">
    <location>
        <begin position="467"/>
        <end position="488"/>
    </location>
</feature>
<accession>A0A9E6SUF9</accession>
<dbReference type="Proteomes" id="UP000636394">
    <property type="component" value="Unassembled WGS sequence"/>
</dbReference>
<dbReference type="AlphaFoldDB" id="A0A9E6SUF9"/>
<dbReference type="InterPro" id="IPR011009">
    <property type="entry name" value="Kinase-like_dom_sf"/>
</dbReference>
<evidence type="ECO:0000313" key="13">
    <source>
        <dbReference type="Proteomes" id="UP000671910"/>
    </source>
</evidence>
<feature type="transmembrane region" description="Helical" evidence="8">
    <location>
        <begin position="713"/>
        <end position="734"/>
    </location>
</feature>
<keyword evidence="4" id="KW-0547">Nucleotide-binding</keyword>
<keyword evidence="2" id="KW-0723">Serine/threonine-protein kinase</keyword>
<dbReference type="CDD" id="cd14014">
    <property type="entry name" value="STKc_PknB_like"/>
    <property type="match status" value="1"/>
</dbReference>
<dbReference type="SMART" id="SM00220">
    <property type="entry name" value="S_TKc"/>
    <property type="match status" value="1"/>
</dbReference>
<feature type="domain" description="Protein kinase" evidence="9">
    <location>
        <begin position="11"/>
        <end position="417"/>
    </location>
</feature>
<dbReference type="GO" id="GO:0004674">
    <property type="term" value="F:protein serine/threonine kinase activity"/>
    <property type="evidence" value="ECO:0007669"/>
    <property type="project" value="UniProtKB-KW"/>
</dbReference>
<evidence type="ECO:0000256" key="4">
    <source>
        <dbReference type="ARBA" id="ARBA00022741"/>
    </source>
</evidence>
<keyword evidence="5 11" id="KW-0418">Kinase</keyword>
<feature type="transmembrane region" description="Helical" evidence="8">
    <location>
        <begin position="595"/>
        <end position="616"/>
    </location>
</feature>
<proteinExistence type="predicted"/>
<feature type="transmembrane region" description="Helical" evidence="8">
    <location>
        <begin position="567"/>
        <end position="588"/>
    </location>
</feature>
<organism evidence="11 13">
    <name type="scientific">Xiamenia xianingshaonis</name>
    <dbReference type="NCBI Taxonomy" id="2682776"/>
    <lineage>
        <taxon>Bacteria</taxon>
        <taxon>Bacillati</taxon>
        <taxon>Actinomycetota</taxon>
        <taxon>Coriobacteriia</taxon>
        <taxon>Eggerthellales</taxon>
        <taxon>Eggerthellaceae</taxon>
        <taxon>Xiamenia</taxon>
    </lineage>
</organism>
<evidence type="ECO:0000256" key="3">
    <source>
        <dbReference type="ARBA" id="ARBA00022679"/>
    </source>
</evidence>
<evidence type="ECO:0000256" key="2">
    <source>
        <dbReference type="ARBA" id="ARBA00022527"/>
    </source>
</evidence>
<dbReference type="Pfam" id="PF00069">
    <property type="entry name" value="Pkinase"/>
    <property type="match status" value="1"/>
</dbReference>
<dbReference type="PANTHER" id="PTHR43289:SF6">
    <property type="entry name" value="SERINE_THREONINE-PROTEIN KINASE NEKL-3"/>
    <property type="match status" value="1"/>
</dbReference>
<reference evidence="11" key="2">
    <citation type="submission" date="2021-04" db="EMBL/GenBank/DDBJ databases">
        <title>Novel species in family Eggerthellaceae.</title>
        <authorList>
            <person name="Zhang G."/>
        </authorList>
    </citation>
    <scope>NUCLEOTIDE SEQUENCE</scope>
    <source>
        <strain evidence="11">Zg-886</strain>
    </source>
</reference>
<dbReference type="Gene3D" id="3.30.200.20">
    <property type="entry name" value="Phosphorylase Kinase, domain 1"/>
    <property type="match status" value="2"/>
</dbReference>
<gene>
    <name evidence="10" type="ORF">GMI68_01460</name>
    <name evidence="11" type="ORF">J7S26_00635</name>
</gene>